<keyword evidence="3" id="KW-1185">Reference proteome</keyword>
<organism evidence="2 3">
    <name type="scientific">Trapa natans</name>
    <name type="common">Water chestnut</name>
    <dbReference type="NCBI Taxonomy" id="22666"/>
    <lineage>
        <taxon>Eukaryota</taxon>
        <taxon>Viridiplantae</taxon>
        <taxon>Streptophyta</taxon>
        <taxon>Embryophyta</taxon>
        <taxon>Tracheophyta</taxon>
        <taxon>Spermatophyta</taxon>
        <taxon>Magnoliopsida</taxon>
        <taxon>eudicotyledons</taxon>
        <taxon>Gunneridae</taxon>
        <taxon>Pentapetalae</taxon>
        <taxon>rosids</taxon>
        <taxon>malvids</taxon>
        <taxon>Myrtales</taxon>
        <taxon>Lythraceae</taxon>
        <taxon>Trapa</taxon>
    </lineage>
</organism>
<dbReference type="PANTHER" id="PTHR35280">
    <property type="entry name" value="F17L21.9"/>
    <property type="match status" value="1"/>
</dbReference>
<protein>
    <submittedName>
        <fullName evidence="2">Uncharacterized protein</fullName>
    </submittedName>
</protein>
<dbReference type="EMBL" id="JAXQNO010000024">
    <property type="protein sequence ID" value="KAK4763368.1"/>
    <property type="molecule type" value="Genomic_DNA"/>
</dbReference>
<keyword evidence="1" id="KW-0732">Signal</keyword>
<reference evidence="2 3" key="1">
    <citation type="journal article" date="2023" name="Hortic Res">
        <title>Pangenome of water caltrop reveals structural variations and asymmetric subgenome divergence after allopolyploidization.</title>
        <authorList>
            <person name="Zhang X."/>
            <person name="Chen Y."/>
            <person name="Wang L."/>
            <person name="Yuan Y."/>
            <person name="Fang M."/>
            <person name="Shi L."/>
            <person name="Lu R."/>
            <person name="Comes H.P."/>
            <person name="Ma Y."/>
            <person name="Chen Y."/>
            <person name="Huang G."/>
            <person name="Zhou Y."/>
            <person name="Zheng Z."/>
            <person name="Qiu Y."/>
        </authorList>
    </citation>
    <scope>NUCLEOTIDE SEQUENCE [LARGE SCALE GENOMIC DNA]</scope>
    <source>
        <strain evidence="2">F231</strain>
    </source>
</reference>
<dbReference type="PANTHER" id="PTHR35280:SF1">
    <property type="entry name" value="F17L21.9"/>
    <property type="match status" value="1"/>
</dbReference>
<evidence type="ECO:0000313" key="2">
    <source>
        <dbReference type="EMBL" id="KAK4763368.1"/>
    </source>
</evidence>
<sequence length="212" mass="23907">MRIIVLIFFFFFVGIQCPNTMESLPDQKMDLINTAIQRLIDEKKSGHGDDPFIGVESEDHRLLSELLFQLESLRGDAAATNPPTRSVGSAVDTNMESWGEKPEVARSVEMDEISKEIKELKKQNRITHWLLFIMLVITVTWQVSEVSLLLMLKDGISHPFRSVGGMLTGMLKRRKDRDESHGPSASEMLPIPPVMIPELPTIDVTDLGFKSE</sequence>
<dbReference type="AlphaFoldDB" id="A0AAN7QCB2"/>
<evidence type="ECO:0000256" key="1">
    <source>
        <dbReference type="SAM" id="SignalP"/>
    </source>
</evidence>
<dbReference type="Proteomes" id="UP001346149">
    <property type="component" value="Unassembled WGS sequence"/>
</dbReference>
<accession>A0AAN7QCB2</accession>
<comment type="caution">
    <text evidence="2">The sequence shown here is derived from an EMBL/GenBank/DDBJ whole genome shotgun (WGS) entry which is preliminary data.</text>
</comment>
<evidence type="ECO:0000313" key="3">
    <source>
        <dbReference type="Proteomes" id="UP001346149"/>
    </source>
</evidence>
<feature type="chain" id="PRO_5042994437" evidence="1">
    <location>
        <begin position="18"/>
        <end position="212"/>
    </location>
</feature>
<name>A0AAN7QCB2_TRANT</name>
<proteinExistence type="predicted"/>
<feature type="signal peptide" evidence="1">
    <location>
        <begin position="1"/>
        <end position="17"/>
    </location>
</feature>
<gene>
    <name evidence="2" type="ORF">SAY86_009136</name>
</gene>